<keyword evidence="1" id="KW-0732">Signal</keyword>
<evidence type="ECO:0000313" key="4">
    <source>
        <dbReference type="EMBL" id="EFV13949.1"/>
    </source>
</evidence>
<protein>
    <recommendedName>
        <fullName evidence="3">Peptidase S9 prolyl oligopeptidase catalytic domain-containing protein</fullName>
    </recommendedName>
</protein>
<evidence type="ECO:0000256" key="2">
    <source>
        <dbReference type="ARBA" id="ARBA00022801"/>
    </source>
</evidence>
<keyword evidence="5" id="KW-1185">Reference proteome</keyword>
<dbReference type="InterPro" id="IPR001375">
    <property type="entry name" value="Peptidase_S9_cat"/>
</dbReference>
<sequence>MTAPENPAALHDLDAYLDTPRVTGLAVSPDGSRAVLVVAQLDEKKSKFVSALWETDPAGARRARRIAFSERGESAPVFAADGSLLFLSSRGSGEGGEDPPASLWLLPAEGGEASEVAKFPGAVTGVFPAGAAATTVVTAQTLSGASGAESDEQLRKLRKEGKVSAILYTGYPVRFWDHDLGPEAPRLWLLGEEPVDLTPPPTGAQVRGGGLRETTADIAADGSFLVTSFKRPEARGASRETLVWIDVASGESRVLQDDPEAHLLSPKISPDQTKVAFLRESRSTPTEAPAVTLHVLSLADGGPARQLAPGWDRWPGEIAWSRDGEALFVVADEDGRAPLFRVAVDGSAPVRVTADDFAYAAIAPVSDGTVFALRSSYLRPPHPVRIGADGAVVELASPAAALELPGTLEELVATAADGTRVRSWLVLPAGAGEGRKAPLVLWVHGGPLSSWNAWSWRWNPWLLAAKGYALLLPDPALSTGYGQAFVQRGWGDWGGATYTDLMASVDAALEHPAVDQTRTAAMGGSFGGYMANWIAGHTDRFKAIVTHASLWALDQFGATTDDSSYWTREMTPEMALANSPHLHAENIRTPMLVVHGDKDYRVPVGEGLRLWWDLLSRSQLAADEDGRSPHRFLYFPNENHWVLAPQDAKLWYQVVLGFLSEHVLGEKAELPDVLGR</sequence>
<dbReference type="HOGENOM" id="CLU_008615_1_0_11"/>
<dbReference type="AlphaFoldDB" id="E5XNY0"/>
<keyword evidence="2" id="KW-0378">Hydrolase</keyword>
<evidence type="ECO:0000313" key="5">
    <source>
        <dbReference type="Proteomes" id="UP000004816"/>
    </source>
</evidence>
<dbReference type="Gene3D" id="2.120.10.30">
    <property type="entry name" value="TolB, C-terminal domain"/>
    <property type="match status" value="2"/>
</dbReference>
<dbReference type="Proteomes" id="UP000004816">
    <property type="component" value="Unassembled WGS sequence"/>
</dbReference>
<dbReference type="EMBL" id="ACZI02000003">
    <property type="protein sequence ID" value="EFV13949.1"/>
    <property type="molecule type" value="Genomic_DNA"/>
</dbReference>
<dbReference type="STRING" id="679197.HMPREF9336_01201"/>
<dbReference type="GO" id="GO:0006508">
    <property type="term" value="P:proteolysis"/>
    <property type="evidence" value="ECO:0007669"/>
    <property type="project" value="InterPro"/>
</dbReference>
<gene>
    <name evidence="4" type="ORF">HMPREF9336_01201</name>
</gene>
<organism evidence="4 5">
    <name type="scientific">Segniliparus rugosus (strain ATCC BAA-974 / DSM 45345 / CCUG 50838 / CIP 108380 / JCM 13579 / CDC 945)</name>
    <dbReference type="NCBI Taxonomy" id="679197"/>
    <lineage>
        <taxon>Bacteria</taxon>
        <taxon>Bacillati</taxon>
        <taxon>Actinomycetota</taxon>
        <taxon>Actinomycetes</taxon>
        <taxon>Mycobacteriales</taxon>
        <taxon>Segniliparaceae</taxon>
        <taxon>Segniliparus</taxon>
    </lineage>
</organism>
<comment type="caution">
    <text evidence="4">The sequence shown here is derived from an EMBL/GenBank/DDBJ whole genome shotgun (WGS) entry which is preliminary data.</text>
</comment>
<dbReference type="OrthoDB" id="262125at2"/>
<dbReference type="RefSeq" id="WP_007468773.1">
    <property type="nucleotide sequence ID" value="NZ_KI391954.1"/>
</dbReference>
<reference evidence="4 5" key="1">
    <citation type="journal article" date="2011" name="Stand. Genomic Sci.">
        <title>High quality draft genome sequence of Segniliparus rugosus CDC 945(T)= (ATCC BAA-974(T)).</title>
        <authorList>
            <person name="Earl A.M."/>
            <person name="Desjardins C.A."/>
            <person name="Fitzgerald M.G."/>
            <person name="Arachchi H.M."/>
            <person name="Zeng Q."/>
            <person name="Mehta T."/>
            <person name="Griggs A."/>
            <person name="Birren B.W."/>
            <person name="Toney N.C."/>
            <person name="Carr J."/>
            <person name="Posey J."/>
            <person name="Butler W.R."/>
        </authorList>
    </citation>
    <scope>NUCLEOTIDE SEQUENCE [LARGE SCALE GENOMIC DNA]</scope>
    <source>
        <strain evidence="5">ATCC BAA-974 / DSM 45345 / CCUG 50838 / CIP 108380 / JCM 13579 / CDC 945</strain>
    </source>
</reference>
<proteinExistence type="predicted"/>
<dbReference type="SUPFAM" id="SSF82171">
    <property type="entry name" value="DPP6 N-terminal domain-like"/>
    <property type="match status" value="1"/>
</dbReference>
<dbReference type="eggNOG" id="COG0823">
    <property type="taxonomic scope" value="Bacteria"/>
</dbReference>
<dbReference type="InterPro" id="IPR029058">
    <property type="entry name" value="AB_hydrolase_fold"/>
</dbReference>
<dbReference type="Pfam" id="PF00326">
    <property type="entry name" value="Peptidase_S9"/>
    <property type="match status" value="1"/>
</dbReference>
<name>E5XNY0_SEGRC</name>
<dbReference type="PANTHER" id="PTHR42776:SF13">
    <property type="entry name" value="DIPEPTIDYL-PEPTIDASE 5"/>
    <property type="match status" value="1"/>
</dbReference>
<dbReference type="Gene3D" id="3.40.50.1820">
    <property type="entry name" value="alpha/beta hydrolase"/>
    <property type="match status" value="1"/>
</dbReference>
<feature type="domain" description="Peptidase S9 prolyl oligopeptidase catalytic" evidence="3">
    <location>
        <begin position="454"/>
        <end position="663"/>
    </location>
</feature>
<dbReference type="InterPro" id="IPR011042">
    <property type="entry name" value="6-blade_b-propeller_TolB-like"/>
</dbReference>
<accession>E5XNY0</accession>
<dbReference type="SUPFAM" id="SSF53474">
    <property type="entry name" value="alpha/beta-Hydrolases"/>
    <property type="match status" value="1"/>
</dbReference>
<dbReference type="GO" id="GO:0004252">
    <property type="term" value="F:serine-type endopeptidase activity"/>
    <property type="evidence" value="ECO:0007669"/>
    <property type="project" value="TreeGrafter"/>
</dbReference>
<evidence type="ECO:0000259" key="3">
    <source>
        <dbReference type="Pfam" id="PF00326"/>
    </source>
</evidence>
<dbReference type="eggNOG" id="COG1506">
    <property type="taxonomic scope" value="Bacteria"/>
</dbReference>
<evidence type="ECO:0000256" key="1">
    <source>
        <dbReference type="ARBA" id="ARBA00022729"/>
    </source>
</evidence>
<dbReference type="PANTHER" id="PTHR42776">
    <property type="entry name" value="SERINE PEPTIDASE S9 FAMILY MEMBER"/>
    <property type="match status" value="1"/>
</dbReference>